<feature type="transmembrane region" description="Helical" evidence="7">
    <location>
        <begin position="376"/>
        <end position="395"/>
    </location>
</feature>
<evidence type="ECO:0000313" key="8">
    <source>
        <dbReference type="EMBL" id="TGJ63977.1"/>
    </source>
</evidence>
<protein>
    <submittedName>
        <fullName evidence="8">Uncharacterized protein</fullName>
    </submittedName>
</protein>
<feature type="transmembrane region" description="Helical" evidence="7">
    <location>
        <begin position="147"/>
        <end position="166"/>
    </location>
</feature>
<reference evidence="8 9" key="1">
    <citation type="submission" date="2019-03" db="EMBL/GenBank/DDBJ databases">
        <title>Nematode-trapping fungi genome.</title>
        <authorList>
            <person name="Vidal-Diez De Ulzurrun G."/>
        </authorList>
    </citation>
    <scope>NUCLEOTIDE SEQUENCE [LARGE SCALE GENOMIC DNA]</scope>
    <source>
        <strain evidence="8 9">TWF154</strain>
    </source>
</reference>
<comment type="caution">
    <text evidence="8">The sequence shown here is derived from an EMBL/GenBank/DDBJ whole genome shotgun (WGS) entry which is preliminary data.</text>
</comment>
<feature type="transmembrane region" description="Helical" evidence="7">
    <location>
        <begin position="466"/>
        <end position="486"/>
    </location>
</feature>
<feature type="transmembrane region" description="Helical" evidence="7">
    <location>
        <begin position="431"/>
        <end position="454"/>
    </location>
</feature>
<dbReference type="AlphaFoldDB" id="A0A7C8KGR4"/>
<feature type="transmembrane region" description="Helical" evidence="7">
    <location>
        <begin position="506"/>
        <end position="525"/>
    </location>
</feature>
<feature type="compositionally biased region" description="Low complexity" evidence="6">
    <location>
        <begin position="280"/>
        <end position="305"/>
    </location>
</feature>
<dbReference type="InterPro" id="IPR001958">
    <property type="entry name" value="Tet-R_TetA/multi-R_MdtG-like"/>
</dbReference>
<dbReference type="OrthoDB" id="10262656at2759"/>
<feature type="transmembrane region" description="Helical" evidence="7">
    <location>
        <begin position="52"/>
        <end position="74"/>
    </location>
</feature>
<dbReference type="GO" id="GO:0022857">
    <property type="term" value="F:transmembrane transporter activity"/>
    <property type="evidence" value="ECO:0007669"/>
    <property type="project" value="InterPro"/>
</dbReference>
<gene>
    <name evidence="8" type="ORF">EYR41_010060</name>
</gene>
<dbReference type="EMBL" id="SOZJ01000007">
    <property type="protein sequence ID" value="TGJ63977.1"/>
    <property type="molecule type" value="Genomic_DNA"/>
</dbReference>
<evidence type="ECO:0000256" key="2">
    <source>
        <dbReference type="ARBA" id="ARBA00022448"/>
    </source>
</evidence>
<dbReference type="PRINTS" id="PR01035">
    <property type="entry name" value="TCRTETA"/>
</dbReference>
<feature type="transmembrane region" description="Helical" evidence="7">
    <location>
        <begin position="326"/>
        <end position="347"/>
    </location>
</feature>
<dbReference type="GO" id="GO:0016020">
    <property type="term" value="C:membrane"/>
    <property type="evidence" value="ECO:0007669"/>
    <property type="project" value="UniProtKB-SubCell"/>
</dbReference>
<comment type="subcellular location">
    <subcellularLocation>
        <location evidence="1">Membrane</location>
        <topology evidence="1">Multi-pass membrane protein</topology>
    </subcellularLocation>
</comment>
<dbReference type="Gene3D" id="1.20.1250.20">
    <property type="entry name" value="MFS general substrate transporter like domains"/>
    <property type="match status" value="1"/>
</dbReference>
<dbReference type="InterPro" id="IPR011701">
    <property type="entry name" value="MFS"/>
</dbReference>
<organism evidence="8 9">
    <name type="scientific">Orbilia oligospora</name>
    <name type="common">Nematode-trapping fungus</name>
    <name type="synonym">Arthrobotrys oligospora</name>
    <dbReference type="NCBI Taxonomy" id="2813651"/>
    <lineage>
        <taxon>Eukaryota</taxon>
        <taxon>Fungi</taxon>
        <taxon>Dikarya</taxon>
        <taxon>Ascomycota</taxon>
        <taxon>Pezizomycotina</taxon>
        <taxon>Orbiliomycetes</taxon>
        <taxon>Orbiliales</taxon>
        <taxon>Orbiliaceae</taxon>
        <taxon>Orbilia</taxon>
    </lineage>
</organism>
<evidence type="ECO:0000256" key="6">
    <source>
        <dbReference type="SAM" id="MobiDB-lite"/>
    </source>
</evidence>
<dbReference type="Pfam" id="PF07690">
    <property type="entry name" value="MFS_1"/>
    <property type="match status" value="1"/>
</dbReference>
<keyword evidence="2" id="KW-0813">Transport</keyword>
<keyword evidence="4 7" id="KW-1133">Transmembrane helix</keyword>
<accession>A0A7C8KGR4</accession>
<evidence type="ECO:0000313" key="9">
    <source>
        <dbReference type="Proteomes" id="UP000297595"/>
    </source>
</evidence>
<dbReference type="InterPro" id="IPR020846">
    <property type="entry name" value="MFS_dom"/>
</dbReference>
<dbReference type="Proteomes" id="UP000297595">
    <property type="component" value="Unassembled WGS sequence"/>
</dbReference>
<feature type="compositionally biased region" description="Pro residues" evidence="6">
    <location>
        <begin position="268"/>
        <end position="279"/>
    </location>
</feature>
<feature type="transmembrane region" description="Helical" evidence="7">
    <location>
        <begin position="186"/>
        <end position="210"/>
    </location>
</feature>
<evidence type="ECO:0000256" key="4">
    <source>
        <dbReference type="ARBA" id="ARBA00022989"/>
    </source>
</evidence>
<sequence length="581" mass="62934">MAPRTARPDFPVHQLVVLSICRLVEPIAFTSIYPYIYYMVAHFHVTKNDAEIAMWTGGSIAAFAFAEMLTGMMWGRLSDKVGRKPVLIGGLLGTGLSMLLFGLAPSMPLALCARALGGLLNGNVGVIQTTVAELVPKREYQPRAFSLMPFIWSLGSIIGPTLGGMLAEPVTHYPEYFSKGSLFDRFPYLLPNIVCSAICLVGAVNGVLFLDETHPELIDQPDRGRNVGFWIQDKFSSIILWNSAVKDGPASASDLPTETSPLLNADPESPPTPPLPQTPPSSSSTLAADSRPSSSTSLSGSSTTSKPPPSPREPVAAWTPQVLHNVFAYAIIAFHSITYDQLLSVFLQSPSSSTRLRSPLVFTGGFGLDTQTMGVIFSYQGILSTLFQFLIFTPFVHCFGVLRTFRFVAITYPLIYFLTPYMAFLPHNNDGLLFAVIYIVLSYKTIYSCLIYPVNSILLTNAAPSLLVLGEINGAAGSVASCMRAIAPIASGWLYSKGVENGVMVLSWWAVGCVAAIGGVQALWITEENREVVKDEEHTRERGAQGGGKVVAVVGEDAVRFLETGELIVVVEEEGERHVRV</sequence>
<keyword evidence="5 7" id="KW-0472">Membrane</keyword>
<feature type="transmembrane region" description="Helical" evidence="7">
    <location>
        <begin position="12"/>
        <end position="40"/>
    </location>
</feature>
<dbReference type="PANTHER" id="PTHR23504">
    <property type="entry name" value="MAJOR FACILITATOR SUPERFAMILY DOMAIN-CONTAINING PROTEIN 10"/>
    <property type="match status" value="1"/>
</dbReference>
<feature type="transmembrane region" description="Helical" evidence="7">
    <location>
        <begin position="407"/>
        <end position="425"/>
    </location>
</feature>
<dbReference type="SUPFAM" id="SSF103473">
    <property type="entry name" value="MFS general substrate transporter"/>
    <property type="match status" value="1"/>
</dbReference>
<dbReference type="InterPro" id="IPR036259">
    <property type="entry name" value="MFS_trans_sf"/>
</dbReference>
<evidence type="ECO:0000256" key="3">
    <source>
        <dbReference type="ARBA" id="ARBA00022692"/>
    </source>
</evidence>
<evidence type="ECO:0000256" key="1">
    <source>
        <dbReference type="ARBA" id="ARBA00004141"/>
    </source>
</evidence>
<feature type="region of interest" description="Disordered" evidence="6">
    <location>
        <begin position="250"/>
        <end position="313"/>
    </location>
</feature>
<name>A0A7C8KGR4_ORBOL</name>
<feature type="transmembrane region" description="Helical" evidence="7">
    <location>
        <begin position="86"/>
        <end position="104"/>
    </location>
</feature>
<proteinExistence type="predicted"/>
<keyword evidence="3 7" id="KW-0812">Transmembrane</keyword>
<feature type="transmembrane region" description="Helical" evidence="7">
    <location>
        <begin position="116"/>
        <end position="135"/>
    </location>
</feature>
<dbReference type="PANTHER" id="PTHR23504:SF15">
    <property type="entry name" value="MAJOR FACILITATOR SUPERFAMILY (MFS) PROFILE DOMAIN-CONTAINING PROTEIN"/>
    <property type="match status" value="1"/>
</dbReference>
<evidence type="ECO:0000256" key="5">
    <source>
        <dbReference type="ARBA" id="ARBA00023136"/>
    </source>
</evidence>
<dbReference type="PROSITE" id="PS50850">
    <property type="entry name" value="MFS"/>
    <property type="match status" value="1"/>
</dbReference>
<evidence type="ECO:0000256" key="7">
    <source>
        <dbReference type="SAM" id="Phobius"/>
    </source>
</evidence>